<dbReference type="InterPro" id="IPR039741">
    <property type="entry name" value="UDP-sugar_pyrophosphorylase"/>
</dbReference>
<evidence type="ECO:0000313" key="4">
    <source>
        <dbReference type="EMBL" id="PJJ42477.1"/>
    </source>
</evidence>
<accession>A0A2M9AA41</accession>
<evidence type="ECO:0000256" key="1">
    <source>
        <dbReference type="ARBA" id="ARBA00010401"/>
    </source>
</evidence>
<dbReference type="SUPFAM" id="SSF53448">
    <property type="entry name" value="Nucleotide-diphospho-sugar transferases"/>
    <property type="match status" value="1"/>
</dbReference>
<keyword evidence="3" id="KW-0548">Nucleotidyltransferase</keyword>
<name>A0A2M9AA41_9BACT</name>
<dbReference type="InterPro" id="IPR002618">
    <property type="entry name" value="UDPGP_fam"/>
</dbReference>
<protein>
    <submittedName>
        <fullName evidence="4">UDP-N-acetylglucosamine/UDP-N-acetylgalactosamine diphosphorylase</fullName>
    </submittedName>
</protein>
<dbReference type="RefSeq" id="WP_100426335.1">
    <property type="nucleotide sequence ID" value="NZ_PGEX01000001.1"/>
</dbReference>
<dbReference type="PANTHER" id="PTHR11952">
    <property type="entry name" value="UDP- GLUCOSE PYROPHOSPHORYLASE"/>
    <property type="match status" value="1"/>
</dbReference>
<dbReference type="InterPro" id="IPR029044">
    <property type="entry name" value="Nucleotide-diphossugar_trans"/>
</dbReference>
<dbReference type="Gene3D" id="3.90.550.10">
    <property type="entry name" value="Spore Coat Polysaccharide Biosynthesis Protein SpsA, Chain A"/>
    <property type="match status" value="1"/>
</dbReference>
<dbReference type="Pfam" id="PF01704">
    <property type="entry name" value="UDPGP"/>
    <property type="match status" value="1"/>
</dbReference>
<gene>
    <name evidence="4" type="ORF">BGX16_2508</name>
</gene>
<dbReference type="PANTHER" id="PTHR11952:SF2">
    <property type="entry name" value="LD24639P"/>
    <property type="match status" value="1"/>
</dbReference>
<dbReference type="EMBL" id="PGEX01000001">
    <property type="protein sequence ID" value="PJJ42477.1"/>
    <property type="molecule type" value="Genomic_DNA"/>
</dbReference>
<organism evidence="4 5">
    <name type="scientific">Hallerella succinigenes</name>
    <dbReference type="NCBI Taxonomy" id="1896222"/>
    <lineage>
        <taxon>Bacteria</taxon>
        <taxon>Pseudomonadati</taxon>
        <taxon>Fibrobacterota</taxon>
        <taxon>Fibrobacteria</taxon>
        <taxon>Fibrobacterales</taxon>
        <taxon>Fibrobacteraceae</taxon>
        <taxon>Hallerella</taxon>
    </lineage>
</organism>
<dbReference type="OrthoDB" id="9806910at2"/>
<dbReference type="AlphaFoldDB" id="A0A2M9AA41"/>
<evidence type="ECO:0000256" key="3">
    <source>
        <dbReference type="ARBA" id="ARBA00022695"/>
    </source>
</evidence>
<evidence type="ECO:0000256" key="2">
    <source>
        <dbReference type="ARBA" id="ARBA00022679"/>
    </source>
</evidence>
<proteinExistence type="inferred from homology"/>
<sequence>MSNIDFDLVQNLYKQFSNSAPAKESKAEDVITPMPFHMANEDMRREMWTETGNLLLQQGAVAAFTLAGGQGSRLGFDGPKGAYDFGLPSKATLFRMQARRLMNLGAKAGKPVPWAIMTSPLNHAETIHHFEDHSFFGYNRDYIRFFDQGMLCALKPDGTPLQDENGNYVEAPDGNGGCFRALAMSGTLAWFVEKGVRFVFLCNVDNALVKMCDPTFIGALASNGLLPCAAKVVHKKNAQEKVGIFAYKNKKPTVLEYSDISDELRNKTLEDGSLEFDGGNTGMYAFRMDALRKISTQELPWHVARKTVNGVENCWKFEQFLLDAFPFLGKILPYGVEREDEFAPVKNATGSDSPESARKMLGTLHRYWLEQAKVNVKPGKLYEISPRLTYGGENLSQEVFDRELGRGIFEFDA</sequence>
<comment type="similarity">
    <text evidence="1">Belongs to the UDPGP type 1 family.</text>
</comment>
<keyword evidence="2" id="KW-0808">Transferase</keyword>
<evidence type="ECO:0000313" key="5">
    <source>
        <dbReference type="Proteomes" id="UP000231134"/>
    </source>
</evidence>
<comment type="caution">
    <text evidence="4">The sequence shown here is derived from an EMBL/GenBank/DDBJ whole genome shotgun (WGS) entry which is preliminary data.</text>
</comment>
<dbReference type="GO" id="GO:0070569">
    <property type="term" value="F:uridylyltransferase activity"/>
    <property type="evidence" value="ECO:0007669"/>
    <property type="project" value="InterPro"/>
</dbReference>
<keyword evidence="5" id="KW-1185">Reference proteome</keyword>
<dbReference type="Proteomes" id="UP000231134">
    <property type="component" value="Unassembled WGS sequence"/>
</dbReference>
<reference evidence="4 5" key="1">
    <citation type="submission" date="2017-11" db="EMBL/GenBank/DDBJ databases">
        <title>Animal gut microbial communities from fecal samples from Wisconsin, USA.</title>
        <authorList>
            <person name="Neumann A."/>
        </authorList>
    </citation>
    <scope>NUCLEOTIDE SEQUENCE [LARGE SCALE GENOMIC DNA]</scope>
    <source>
        <strain evidence="4 5">UWS3</strain>
    </source>
</reference>